<evidence type="ECO:0000256" key="1">
    <source>
        <dbReference type="SAM" id="MobiDB-lite"/>
    </source>
</evidence>
<dbReference type="Proteomes" id="UP001341840">
    <property type="component" value="Unassembled WGS sequence"/>
</dbReference>
<feature type="compositionally biased region" description="Basic and acidic residues" evidence="1">
    <location>
        <begin position="24"/>
        <end position="35"/>
    </location>
</feature>
<feature type="region of interest" description="Disordered" evidence="1">
    <location>
        <begin position="189"/>
        <end position="210"/>
    </location>
</feature>
<gene>
    <name evidence="2" type="ORF">PIB30_087602</name>
</gene>
<organism evidence="2 3">
    <name type="scientific">Stylosanthes scabra</name>
    <dbReference type="NCBI Taxonomy" id="79078"/>
    <lineage>
        <taxon>Eukaryota</taxon>
        <taxon>Viridiplantae</taxon>
        <taxon>Streptophyta</taxon>
        <taxon>Embryophyta</taxon>
        <taxon>Tracheophyta</taxon>
        <taxon>Spermatophyta</taxon>
        <taxon>Magnoliopsida</taxon>
        <taxon>eudicotyledons</taxon>
        <taxon>Gunneridae</taxon>
        <taxon>Pentapetalae</taxon>
        <taxon>rosids</taxon>
        <taxon>fabids</taxon>
        <taxon>Fabales</taxon>
        <taxon>Fabaceae</taxon>
        <taxon>Papilionoideae</taxon>
        <taxon>50 kb inversion clade</taxon>
        <taxon>dalbergioids sensu lato</taxon>
        <taxon>Dalbergieae</taxon>
        <taxon>Pterocarpus clade</taxon>
        <taxon>Stylosanthes</taxon>
    </lineage>
</organism>
<feature type="compositionally biased region" description="Acidic residues" evidence="1">
    <location>
        <begin position="190"/>
        <end position="210"/>
    </location>
</feature>
<feature type="region of interest" description="Disordered" evidence="1">
    <location>
        <begin position="1"/>
        <end position="116"/>
    </location>
</feature>
<comment type="caution">
    <text evidence="2">The sequence shown here is derived from an EMBL/GenBank/DDBJ whole genome shotgun (WGS) entry which is preliminary data.</text>
</comment>
<feature type="region of interest" description="Disordered" evidence="1">
    <location>
        <begin position="122"/>
        <end position="141"/>
    </location>
</feature>
<feature type="compositionally biased region" description="Polar residues" evidence="1">
    <location>
        <begin position="47"/>
        <end position="65"/>
    </location>
</feature>
<protein>
    <submittedName>
        <fullName evidence="2">Uncharacterized protein</fullName>
    </submittedName>
</protein>
<reference evidence="2 3" key="1">
    <citation type="journal article" date="2023" name="Plants (Basel)">
        <title>Bridging the Gap: Combining Genomics and Transcriptomics Approaches to Understand Stylosanthes scabra, an Orphan Legume from the Brazilian Caatinga.</title>
        <authorList>
            <person name="Ferreira-Neto J.R.C."/>
            <person name="da Silva M.D."/>
            <person name="Binneck E."/>
            <person name="de Melo N.F."/>
            <person name="da Silva R.H."/>
            <person name="de Melo A.L.T.M."/>
            <person name="Pandolfi V."/>
            <person name="Bustamante F.O."/>
            <person name="Brasileiro-Vidal A.C."/>
            <person name="Benko-Iseppon A.M."/>
        </authorList>
    </citation>
    <scope>NUCLEOTIDE SEQUENCE [LARGE SCALE GENOMIC DNA]</scope>
    <source>
        <tissue evidence="2">Leaves</tissue>
    </source>
</reference>
<keyword evidence="3" id="KW-1185">Reference proteome</keyword>
<feature type="compositionally biased region" description="Polar residues" evidence="1">
    <location>
        <begin position="1"/>
        <end position="11"/>
    </location>
</feature>
<evidence type="ECO:0000313" key="3">
    <source>
        <dbReference type="Proteomes" id="UP001341840"/>
    </source>
</evidence>
<accession>A0ABU6XW03</accession>
<name>A0ABU6XW03_9FABA</name>
<evidence type="ECO:0000313" key="2">
    <source>
        <dbReference type="EMBL" id="MED6200678.1"/>
    </source>
</evidence>
<dbReference type="EMBL" id="JASCZI010212999">
    <property type="protein sequence ID" value="MED6200678.1"/>
    <property type="molecule type" value="Genomic_DNA"/>
</dbReference>
<feature type="compositionally biased region" description="Pro residues" evidence="1">
    <location>
        <begin position="79"/>
        <end position="89"/>
    </location>
</feature>
<sequence length="210" mass="23971">MNSGVDSNLNQRETETEAAPKQSKPREWKSQKDYPQKFIIFQRIARTKTTNRNTDAQIHPPSTRSARARASHEPFSPLEQPPPSPPPTSARPNSARGKRPMTEEAPPPLHITEKDLRAERRAIEEEERRSRASTNRTRKSKGSGIKLLVIVVRELIQEVINMVSCISTTMEKSKSRANVLERYLNKLEDDHEFSESDEEEDEDENVSNAN</sequence>
<proteinExistence type="predicted"/>